<keyword evidence="1" id="KW-0812">Transmembrane</keyword>
<proteinExistence type="predicted"/>
<protein>
    <submittedName>
        <fullName evidence="2">Uncharacterized protein</fullName>
    </submittedName>
</protein>
<keyword evidence="3" id="KW-1185">Reference proteome</keyword>
<gene>
    <name evidence="2" type="ORF">EYF80_003403</name>
</gene>
<evidence type="ECO:0000313" key="2">
    <source>
        <dbReference type="EMBL" id="TNN86318.1"/>
    </source>
</evidence>
<dbReference type="AlphaFoldDB" id="A0A4Z2J9G4"/>
<name>A0A4Z2J9G4_9TELE</name>
<comment type="caution">
    <text evidence="2">The sequence shown here is derived from an EMBL/GenBank/DDBJ whole genome shotgun (WGS) entry which is preliminary data.</text>
</comment>
<evidence type="ECO:0000256" key="1">
    <source>
        <dbReference type="SAM" id="Phobius"/>
    </source>
</evidence>
<dbReference type="Proteomes" id="UP000314294">
    <property type="component" value="Unassembled WGS sequence"/>
</dbReference>
<keyword evidence="1" id="KW-0472">Membrane</keyword>
<sequence length="74" mass="7961">MKCSRPWLTSYWVKEVTGSSLSPSVRLSGPSTTLSPTTTFMLGALLLRSGGWSLTGVTVMLNVSVTSRLSVARR</sequence>
<keyword evidence="1" id="KW-1133">Transmembrane helix</keyword>
<organism evidence="2 3">
    <name type="scientific">Liparis tanakae</name>
    <name type="common">Tanaka's snailfish</name>
    <dbReference type="NCBI Taxonomy" id="230148"/>
    <lineage>
        <taxon>Eukaryota</taxon>
        <taxon>Metazoa</taxon>
        <taxon>Chordata</taxon>
        <taxon>Craniata</taxon>
        <taxon>Vertebrata</taxon>
        <taxon>Euteleostomi</taxon>
        <taxon>Actinopterygii</taxon>
        <taxon>Neopterygii</taxon>
        <taxon>Teleostei</taxon>
        <taxon>Neoteleostei</taxon>
        <taxon>Acanthomorphata</taxon>
        <taxon>Eupercaria</taxon>
        <taxon>Perciformes</taxon>
        <taxon>Cottioidei</taxon>
        <taxon>Cottales</taxon>
        <taxon>Liparidae</taxon>
        <taxon>Liparis</taxon>
    </lineage>
</organism>
<feature type="transmembrane region" description="Helical" evidence="1">
    <location>
        <begin position="40"/>
        <end position="65"/>
    </location>
</feature>
<evidence type="ECO:0000313" key="3">
    <source>
        <dbReference type="Proteomes" id="UP000314294"/>
    </source>
</evidence>
<reference evidence="2 3" key="1">
    <citation type="submission" date="2019-03" db="EMBL/GenBank/DDBJ databases">
        <title>First draft genome of Liparis tanakae, snailfish: a comprehensive survey of snailfish specific genes.</title>
        <authorList>
            <person name="Kim W."/>
            <person name="Song I."/>
            <person name="Jeong J.-H."/>
            <person name="Kim D."/>
            <person name="Kim S."/>
            <person name="Ryu S."/>
            <person name="Song J.Y."/>
            <person name="Lee S.K."/>
        </authorList>
    </citation>
    <scope>NUCLEOTIDE SEQUENCE [LARGE SCALE GENOMIC DNA]</scope>
    <source>
        <tissue evidence="2">Muscle</tissue>
    </source>
</reference>
<dbReference type="EMBL" id="SRLO01000016">
    <property type="protein sequence ID" value="TNN86318.1"/>
    <property type="molecule type" value="Genomic_DNA"/>
</dbReference>
<accession>A0A4Z2J9G4</accession>